<comment type="caution">
    <text evidence="2">The sequence shown here is derived from an EMBL/GenBank/DDBJ whole genome shotgun (WGS) entry which is preliminary data.</text>
</comment>
<name>A0AA43QTB7_9LECA</name>
<feature type="region of interest" description="Disordered" evidence="1">
    <location>
        <begin position="518"/>
        <end position="635"/>
    </location>
</feature>
<reference evidence="2" key="1">
    <citation type="journal article" date="2023" name="Genome Biol. Evol.">
        <title>First Whole Genome Sequence and Flow Cytometry Genome Size Data for the Lichen-Forming Fungus Ramalina farinacea (Ascomycota).</title>
        <authorList>
            <person name="Llewellyn T."/>
            <person name="Mian S."/>
            <person name="Hill R."/>
            <person name="Leitch I.J."/>
            <person name="Gaya E."/>
        </authorList>
    </citation>
    <scope>NUCLEOTIDE SEQUENCE</scope>
    <source>
        <strain evidence="2">LIQ254RAFAR</strain>
    </source>
</reference>
<feature type="compositionally biased region" description="Polar residues" evidence="1">
    <location>
        <begin position="14"/>
        <end position="39"/>
    </location>
</feature>
<sequence length="635" mass="69118">MSTPRDIFAPGRLSSDSASSTKRPQPSGPSSTDPSNSVPSDTGATGDDDEEDDSKADDAEDAAVIAPSDLEEKRQAGLQTPRTRQEASPRPVTPGHGSNTNASSGWTDVVGSIPRGIIETIEGINEETQLEMDAWQEEQNQAYGLEPLDDADVLDDDGDSTRASFDFGETTLAVDSSFPMFDPYYFENALRGADLTDREASLARVAPLAYHDLDPPPPTPVTAVKSAFTLPEINTMTKNRSVHFASHDAIPLAQLITDNAYLDHNIDRGSYDGVSGYDSEGETTDEEPVPSSATKSMQALCHDPVMIAQLALSTPVKPKRQKSTSPQLKERRGPRMGSFKVNKRKCFGMCRDYKGKETVVVTLSSRPYVFEDMEILVKLHQDGVCSRLIPDKISKPKSPILSSQIEQAVVPDMPEMVEALDPTLGGGTDAAMANLLDFSVPFTPTGLGHVLHPSSSTSPFIPAPTGNDDFNDFEMNDAHSDQESDDLDIDLTLDDFIKFDSSSDSDDINDEMELDHGQAYNDNTKPIKHDLQSSASGAQVKDDQDMKKHEDAHEHSDDSAPLMTPSSQSNDAPVGAPKEVDCDKKSRRSPPQALHRQRSGLAFPHGPGPKKRKLSDAKDQVHHRPTTRLRSSKEH</sequence>
<feature type="compositionally biased region" description="Acidic residues" evidence="1">
    <location>
        <begin position="46"/>
        <end position="61"/>
    </location>
</feature>
<accession>A0AA43QTB7</accession>
<organism evidence="2 3">
    <name type="scientific">Ramalina farinacea</name>
    <dbReference type="NCBI Taxonomy" id="258253"/>
    <lineage>
        <taxon>Eukaryota</taxon>
        <taxon>Fungi</taxon>
        <taxon>Dikarya</taxon>
        <taxon>Ascomycota</taxon>
        <taxon>Pezizomycotina</taxon>
        <taxon>Lecanoromycetes</taxon>
        <taxon>OSLEUM clade</taxon>
        <taxon>Lecanoromycetidae</taxon>
        <taxon>Lecanorales</taxon>
        <taxon>Lecanorineae</taxon>
        <taxon>Ramalinaceae</taxon>
        <taxon>Ramalina</taxon>
    </lineage>
</organism>
<feature type="compositionally biased region" description="Basic and acidic residues" evidence="1">
    <location>
        <begin position="540"/>
        <end position="558"/>
    </location>
</feature>
<keyword evidence="3" id="KW-1185">Reference proteome</keyword>
<evidence type="ECO:0000256" key="1">
    <source>
        <dbReference type="SAM" id="MobiDB-lite"/>
    </source>
</evidence>
<evidence type="ECO:0000313" key="2">
    <source>
        <dbReference type="EMBL" id="MDI1492253.1"/>
    </source>
</evidence>
<protein>
    <submittedName>
        <fullName evidence="2">Uncharacterized protein</fullName>
    </submittedName>
</protein>
<feature type="region of interest" description="Disordered" evidence="1">
    <location>
        <begin position="314"/>
        <end position="334"/>
    </location>
</feature>
<feature type="region of interest" description="Disordered" evidence="1">
    <location>
        <begin position="1"/>
        <end position="109"/>
    </location>
</feature>
<feature type="region of interest" description="Disordered" evidence="1">
    <location>
        <begin position="453"/>
        <end position="485"/>
    </location>
</feature>
<proteinExistence type="predicted"/>
<feature type="compositionally biased region" description="Polar residues" evidence="1">
    <location>
        <begin position="96"/>
        <end position="106"/>
    </location>
</feature>
<dbReference type="AlphaFoldDB" id="A0AA43QTB7"/>
<gene>
    <name evidence="2" type="ORF">OHK93_003465</name>
</gene>
<dbReference type="Proteomes" id="UP001161017">
    <property type="component" value="Unassembled WGS sequence"/>
</dbReference>
<dbReference type="EMBL" id="JAPUFD010000018">
    <property type="protein sequence ID" value="MDI1492253.1"/>
    <property type="molecule type" value="Genomic_DNA"/>
</dbReference>
<evidence type="ECO:0000313" key="3">
    <source>
        <dbReference type="Proteomes" id="UP001161017"/>
    </source>
</evidence>